<keyword evidence="5" id="KW-0564">Palmitate</keyword>
<evidence type="ECO:0000256" key="3">
    <source>
        <dbReference type="ARBA" id="ARBA00022448"/>
    </source>
</evidence>
<sequence>MIWLMSLLAVLLVACGQKDNKEQESNTRTYTTETGEKITIPDKPKRIVVLTAQLGNFKKLGVTPVGMTDVYPKSSFLDETGVKRVPIENVEAIAKLKPDLIIAYSQNDQVEKYKKIAKTITFTTSEHSFKEMHIEIGKILGKESLAKKQIQEMDEQLKKDGKEVKAKIGEDKTFSIMDVQPKQVYLFGTDFGRGGEVIYQGYGFSLPEKADKALPKEGYLGISLEEMNEYTGAYLLVPTKDGKAPNLDITGSGVWKKNKAVKQGHVLSYSIKEFIYADPISIEKQSAAFKQMLLKN</sequence>
<protein>
    <submittedName>
        <fullName evidence="8">ABC transporter substrate-binding protein</fullName>
    </submittedName>
</protein>
<accession>A0AB39J8A0</accession>
<evidence type="ECO:0000256" key="2">
    <source>
        <dbReference type="ARBA" id="ARBA00008814"/>
    </source>
</evidence>
<dbReference type="AlphaFoldDB" id="A0AB39J8A0"/>
<dbReference type="PROSITE" id="PS50983">
    <property type="entry name" value="FE_B12_PBP"/>
    <property type="match status" value="1"/>
</dbReference>
<organism evidence="8">
    <name type="scientific">Bacillus aerius</name>
    <dbReference type="NCBI Taxonomy" id="293388"/>
    <lineage>
        <taxon>Bacteria</taxon>
        <taxon>Bacillati</taxon>
        <taxon>Bacillota</taxon>
        <taxon>Bacilli</taxon>
        <taxon>Bacillales</taxon>
        <taxon>Bacillaceae</taxon>
        <taxon>Bacillus</taxon>
    </lineage>
</organism>
<dbReference type="SUPFAM" id="SSF53807">
    <property type="entry name" value="Helical backbone' metal receptor"/>
    <property type="match status" value="1"/>
</dbReference>
<dbReference type="EMBL" id="CP162911">
    <property type="protein sequence ID" value="XDL63228.1"/>
    <property type="molecule type" value="Genomic_DNA"/>
</dbReference>
<keyword evidence="4" id="KW-0732">Signal</keyword>
<feature type="domain" description="Fe/B12 periplasmic-binding" evidence="7">
    <location>
        <begin position="45"/>
        <end position="296"/>
    </location>
</feature>
<evidence type="ECO:0000259" key="7">
    <source>
        <dbReference type="PROSITE" id="PS50983"/>
    </source>
</evidence>
<keyword evidence="3" id="KW-0813">Transport</keyword>
<dbReference type="InterPro" id="IPR002491">
    <property type="entry name" value="ABC_transptr_periplasmic_BD"/>
</dbReference>
<dbReference type="PANTHER" id="PTHR30532:SF26">
    <property type="entry name" value="IRON(3+)-HYDROXAMATE-BINDING PROTEIN FHUD"/>
    <property type="match status" value="1"/>
</dbReference>
<evidence type="ECO:0000256" key="5">
    <source>
        <dbReference type="ARBA" id="ARBA00023139"/>
    </source>
</evidence>
<dbReference type="GO" id="GO:0005886">
    <property type="term" value="C:plasma membrane"/>
    <property type="evidence" value="ECO:0007669"/>
    <property type="project" value="UniProtKB-SubCell"/>
</dbReference>
<proteinExistence type="inferred from homology"/>
<reference evidence="8" key="1">
    <citation type="submission" date="2024-07" db="EMBL/GenBank/DDBJ databases">
        <authorList>
            <person name="Wang K."/>
            <person name="Liang S."/>
            <person name="Wang S."/>
        </authorList>
    </citation>
    <scope>NUCLEOTIDE SEQUENCE</scope>
    <source>
        <strain evidence="8">KW1</strain>
    </source>
</reference>
<comment type="similarity">
    <text evidence="2">Belongs to the bacterial solute-binding protein 8 family.</text>
</comment>
<dbReference type="Gene3D" id="3.40.50.1980">
    <property type="entry name" value="Nitrogenase molybdenum iron protein domain"/>
    <property type="match status" value="2"/>
</dbReference>
<dbReference type="Pfam" id="PF01497">
    <property type="entry name" value="Peripla_BP_2"/>
    <property type="match status" value="1"/>
</dbReference>
<dbReference type="InterPro" id="IPR051313">
    <property type="entry name" value="Bact_iron-sidero_bind"/>
</dbReference>
<dbReference type="PANTHER" id="PTHR30532">
    <property type="entry name" value="IRON III DICITRATE-BINDING PERIPLASMIC PROTEIN"/>
    <property type="match status" value="1"/>
</dbReference>
<gene>
    <name evidence="8" type="ORF">AB4922_15905</name>
</gene>
<name>A0AB39J8A0_9BACI</name>
<evidence type="ECO:0000256" key="6">
    <source>
        <dbReference type="ARBA" id="ARBA00023288"/>
    </source>
</evidence>
<dbReference type="RefSeq" id="WP_368775108.1">
    <property type="nucleotide sequence ID" value="NZ_CP162911.1"/>
</dbReference>
<comment type="subcellular location">
    <subcellularLocation>
        <location evidence="1">Cell membrane</location>
        <topology evidence="1">Lipid-anchor</topology>
    </subcellularLocation>
</comment>
<dbReference type="GO" id="GO:1901678">
    <property type="term" value="P:iron coordination entity transport"/>
    <property type="evidence" value="ECO:0007669"/>
    <property type="project" value="UniProtKB-ARBA"/>
</dbReference>
<evidence type="ECO:0000256" key="1">
    <source>
        <dbReference type="ARBA" id="ARBA00004193"/>
    </source>
</evidence>
<evidence type="ECO:0000313" key="8">
    <source>
        <dbReference type="EMBL" id="XDL63228.1"/>
    </source>
</evidence>
<evidence type="ECO:0000256" key="4">
    <source>
        <dbReference type="ARBA" id="ARBA00022729"/>
    </source>
</evidence>
<dbReference type="GO" id="GO:0030288">
    <property type="term" value="C:outer membrane-bounded periplasmic space"/>
    <property type="evidence" value="ECO:0007669"/>
    <property type="project" value="TreeGrafter"/>
</dbReference>
<keyword evidence="6" id="KW-0449">Lipoprotein</keyword>